<evidence type="ECO:0000313" key="3">
    <source>
        <dbReference type="Proteomes" id="UP001457282"/>
    </source>
</evidence>
<dbReference type="AlphaFoldDB" id="A0AAW1YQ65"/>
<dbReference type="Proteomes" id="UP001457282">
    <property type="component" value="Unassembled WGS sequence"/>
</dbReference>
<name>A0AAW1YQ65_RUBAR</name>
<keyword evidence="1" id="KW-0472">Membrane</keyword>
<reference evidence="2 3" key="1">
    <citation type="journal article" date="2023" name="G3 (Bethesda)">
        <title>A chromosome-length genome assembly and annotation of blackberry (Rubus argutus, cv. 'Hillquist').</title>
        <authorList>
            <person name="Bruna T."/>
            <person name="Aryal R."/>
            <person name="Dudchenko O."/>
            <person name="Sargent D.J."/>
            <person name="Mead D."/>
            <person name="Buti M."/>
            <person name="Cavallini A."/>
            <person name="Hytonen T."/>
            <person name="Andres J."/>
            <person name="Pham M."/>
            <person name="Weisz D."/>
            <person name="Mascagni F."/>
            <person name="Usai G."/>
            <person name="Natali L."/>
            <person name="Bassil N."/>
            <person name="Fernandez G.E."/>
            <person name="Lomsadze A."/>
            <person name="Armour M."/>
            <person name="Olukolu B."/>
            <person name="Poorten T."/>
            <person name="Britton C."/>
            <person name="Davik J."/>
            <person name="Ashrafi H."/>
            <person name="Aiden E.L."/>
            <person name="Borodovsky M."/>
            <person name="Worthington M."/>
        </authorList>
    </citation>
    <scope>NUCLEOTIDE SEQUENCE [LARGE SCALE GENOMIC DNA]</scope>
    <source>
        <strain evidence="2">PI 553951</strain>
    </source>
</reference>
<keyword evidence="1" id="KW-1133">Transmembrane helix</keyword>
<dbReference type="EMBL" id="JBEDUW010000001">
    <property type="protein sequence ID" value="KAK9950852.1"/>
    <property type="molecule type" value="Genomic_DNA"/>
</dbReference>
<gene>
    <name evidence="2" type="ORF">M0R45_006318</name>
</gene>
<proteinExistence type="predicted"/>
<comment type="caution">
    <text evidence="2">The sequence shown here is derived from an EMBL/GenBank/DDBJ whole genome shotgun (WGS) entry which is preliminary data.</text>
</comment>
<keyword evidence="3" id="KW-1185">Reference proteome</keyword>
<evidence type="ECO:0000256" key="1">
    <source>
        <dbReference type="SAM" id="Phobius"/>
    </source>
</evidence>
<evidence type="ECO:0000313" key="2">
    <source>
        <dbReference type="EMBL" id="KAK9950852.1"/>
    </source>
</evidence>
<keyword evidence="1" id="KW-0812">Transmembrane</keyword>
<organism evidence="2 3">
    <name type="scientific">Rubus argutus</name>
    <name type="common">Southern blackberry</name>
    <dbReference type="NCBI Taxonomy" id="59490"/>
    <lineage>
        <taxon>Eukaryota</taxon>
        <taxon>Viridiplantae</taxon>
        <taxon>Streptophyta</taxon>
        <taxon>Embryophyta</taxon>
        <taxon>Tracheophyta</taxon>
        <taxon>Spermatophyta</taxon>
        <taxon>Magnoliopsida</taxon>
        <taxon>eudicotyledons</taxon>
        <taxon>Gunneridae</taxon>
        <taxon>Pentapetalae</taxon>
        <taxon>rosids</taxon>
        <taxon>fabids</taxon>
        <taxon>Rosales</taxon>
        <taxon>Rosaceae</taxon>
        <taxon>Rosoideae</taxon>
        <taxon>Rosoideae incertae sedis</taxon>
        <taxon>Rubus</taxon>
    </lineage>
</organism>
<feature type="transmembrane region" description="Helical" evidence="1">
    <location>
        <begin position="60"/>
        <end position="81"/>
    </location>
</feature>
<accession>A0AAW1YQ65</accession>
<sequence length="87" mass="9701">MSVRQAVANVMKKKRHIINRLLSETLASSSSSSSFSSTAPVSCGRSKFSYQHWRINRDPRLWFFLSGNAAIILAINSNTVLGKRCIT</sequence>
<protein>
    <submittedName>
        <fullName evidence="2">Uncharacterized protein</fullName>
    </submittedName>
</protein>